<keyword evidence="4" id="KW-1185">Reference proteome</keyword>
<comment type="caution">
    <text evidence="3">The sequence shown here is derived from an EMBL/GenBank/DDBJ whole genome shotgun (WGS) entry which is preliminary data.</text>
</comment>
<dbReference type="AlphaFoldDB" id="A0A1F8A3Z0"/>
<sequence length="216" mass="23554">MFMGEQSLSVNPILYRTFYLLTPPSELPSLPSSLAKKPGDADLNDNSTPPRPSYIPIHLYTILQIVITVAIFIVTLTRGAPAFPVIIVALVPFRLLVLKNWWPREVLRFVDAWACREGTPEDDEDAEAKKDELSGDDITGRAGQGTEAGGIFSSQVGEFGSMPPGSHSGTPAVVSRSASHPGVVDIADRSDSGQEWVELEYRTRQDEELGRSIKGC</sequence>
<dbReference type="OrthoDB" id="4503516at2759"/>
<dbReference type="GeneID" id="34448220"/>
<accession>A0A1F8A3Z0</accession>
<dbReference type="Proteomes" id="UP000179179">
    <property type="component" value="Unassembled WGS sequence"/>
</dbReference>
<dbReference type="EMBL" id="LYCR01000032">
    <property type="protein sequence ID" value="OGM46436.1"/>
    <property type="molecule type" value="Genomic_DNA"/>
</dbReference>
<proteinExistence type="predicted"/>
<feature type="region of interest" description="Disordered" evidence="1">
    <location>
        <begin position="118"/>
        <end position="189"/>
    </location>
</feature>
<evidence type="ECO:0000313" key="4">
    <source>
        <dbReference type="Proteomes" id="UP000179179"/>
    </source>
</evidence>
<keyword evidence="2" id="KW-1133">Transmembrane helix</keyword>
<feature type="transmembrane region" description="Helical" evidence="2">
    <location>
        <begin position="82"/>
        <end position="98"/>
    </location>
</feature>
<gene>
    <name evidence="3" type="ORF">ABOM_004830</name>
</gene>
<name>A0A1F8A3Z0_9EURO</name>
<keyword evidence="2" id="KW-0472">Membrane</keyword>
<protein>
    <submittedName>
        <fullName evidence="3">HCO3-transporter family protein</fullName>
    </submittedName>
</protein>
<feature type="transmembrane region" description="Helical" evidence="2">
    <location>
        <begin position="57"/>
        <end position="76"/>
    </location>
</feature>
<organism evidence="3 4">
    <name type="scientific">Aspergillus bombycis</name>
    <dbReference type="NCBI Taxonomy" id="109264"/>
    <lineage>
        <taxon>Eukaryota</taxon>
        <taxon>Fungi</taxon>
        <taxon>Dikarya</taxon>
        <taxon>Ascomycota</taxon>
        <taxon>Pezizomycotina</taxon>
        <taxon>Eurotiomycetes</taxon>
        <taxon>Eurotiomycetidae</taxon>
        <taxon>Eurotiales</taxon>
        <taxon>Aspergillaceae</taxon>
        <taxon>Aspergillus</taxon>
    </lineage>
</organism>
<evidence type="ECO:0000313" key="3">
    <source>
        <dbReference type="EMBL" id="OGM46436.1"/>
    </source>
</evidence>
<keyword evidence="2" id="KW-0812">Transmembrane</keyword>
<evidence type="ECO:0000256" key="2">
    <source>
        <dbReference type="SAM" id="Phobius"/>
    </source>
</evidence>
<dbReference type="RefSeq" id="XP_022390153.1">
    <property type="nucleotide sequence ID" value="XM_022531959.1"/>
</dbReference>
<dbReference type="STRING" id="109264.A0A1F8A3Z0"/>
<reference evidence="3 4" key="1">
    <citation type="journal article" date="2016" name="Genome Biol. Evol.">
        <title>Draft genome sequence of an aflatoxigenic Aspergillus species, A. bombycis.</title>
        <authorList>
            <person name="Moore G.G."/>
            <person name="Mack B.M."/>
            <person name="Beltz S.B."/>
            <person name="Gilbert M.K."/>
        </authorList>
    </citation>
    <scope>NUCLEOTIDE SEQUENCE [LARGE SCALE GENOMIC DNA]</scope>
    <source>
        <strain evidence="4">NRRL 26010</strain>
    </source>
</reference>
<evidence type="ECO:0000256" key="1">
    <source>
        <dbReference type="SAM" id="MobiDB-lite"/>
    </source>
</evidence>